<dbReference type="NCBIfam" id="NF033709">
    <property type="entry name" value="PorV_fam"/>
    <property type="match status" value="1"/>
</dbReference>
<dbReference type="Gene3D" id="2.40.160.60">
    <property type="entry name" value="Outer membrane protein transport protein (OMPP1/FadL/TodX)"/>
    <property type="match status" value="1"/>
</dbReference>
<accession>A0A538U1A3</accession>
<name>A0A538U1A3_UNCEI</name>
<dbReference type="EMBL" id="VBPB01000291">
    <property type="protein sequence ID" value="TMQ69662.1"/>
    <property type="molecule type" value="Genomic_DNA"/>
</dbReference>
<gene>
    <name evidence="1" type="ORF">E6K81_14375</name>
</gene>
<evidence type="ECO:0000313" key="2">
    <source>
        <dbReference type="Proteomes" id="UP000319771"/>
    </source>
</evidence>
<organism evidence="1 2">
    <name type="scientific">Eiseniibacteriota bacterium</name>
    <dbReference type="NCBI Taxonomy" id="2212470"/>
    <lineage>
        <taxon>Bacteria</taxon>
        <taxon>Candidatus Eiseniibacteriota</taxon>
    </lineage>
</organism>
<protein>
    <submittedName>
        <fullName evidence="1">UPF0164 family protein</fullName>
    </submittedName>
</protein>
<dbReference type="AlphaFoldDB" id="A0A538U1A3"/>
<dbReference type="Proteomes" id="UP000319771">
    <property type="component" value="Unassembled WGS sequence"/>
</dbReference>
<proteinExistence type="predicted"/>
<reference evidence="1 2" key="1">
    <citation type="journal article" date="2019" name="Nat. Microbiol.">
        <title>Mediterranean grassland soil C-N compound turnover is dependent on rainfall and depth, and is mediated by genomically divergent microorganisms.</title>
        <authorList>
            <person name="Diamond S."/>
            <person name="Andeer P.F."/>
            <person name="Li Z."/>
            <person name="Crits-Christoph A."/>
            <person name="Burstein D."/>
            <person name="Anantharaman K."/>
            <person name="Lane K.R."/>
            <person name="Thomas B.C."/>
            <person name="Pan C."/>
            <person name="Northen T.R."/>
            <person name="Banfield J.F."/>
        </authorList>
    </citation>
    <scope>NUCLEOTIDE SEQUENCE [LARGE SCALE GENOMIC DNA]</scope>
    <source>
        <strain evidence="1">WS_11</strain>
    </source>
</reference>
<evidence type="ECO:0000313" key="1">
    <source>
        <dbReference type="EMBL" id="TMQ69662.1"/>
    </source>
</evidence>
<comment type="caution">
    <text evidence="1">The sequence shown here is derived from an EMBL/GenBank/DDBJ whole genome shotgun (WGS) entry which is preliminary data.</text>
</comment>
<sequence length="369" mass="39067">MHRNDDSTLGGAWLRGLGWALVLGTGLLAATQALAGSDERRGTAGASELQIPVGARGTALGGAVVSDITGVEAMYWNPAGLAGIAETEALFTHTQYFADMRINYAGVATRAGSFGTVGIAAKILSVGDVIVTTEQAPDGTGEILHPRFSVLGLSWGRAFTDRVNFGATVNYVHEEVANNVANGVAFDFGVQYGTNWHGFRFGVAVKNIGTTMEFSGPGLDLAVHDPASDPNANPRVLDYSVARSEMPSFVVLSTSAVVARSPQYRLVALATFQNNNFSGDQVRGGVEWWYRDLVALRGSYFGTFNGTTDATGDETFKFKSGDDLYSGAALGAGISTRLGEVSKIGVDMSWRPVRSQFDDVVDIGVRLGF</sequence>